<proteinExistence type="predicted"/>
<reference evidence="5 6" key="1">
    <citation type="submission" date="2024-04" db="EMBL/GenBank/DDBJ databases">
        <title>Novel species of the genus Ideonella isolated from streams.</title>
        <authorList>
            <person name="Lu H."/>
        </authorList>
    </citation>
    <scope>NUCLEOTIDE SEQUENCE [LARGE SCALE GENOMIC DNA]</scope>
    <source>
        <strain evidence="5 6">LYT19W</strain>
    </source>
</reference>
<dbReference type="PROSITE" id="PS51755">
    <property type="entry name" value="OMPR_PHOB"/>
    <property type="match status" value="1"/>
</dbReference>
<protein>
    <submittedName>
        <fullName evidence="5">Winged helix-turn-helix domain-containing protein</fullName>
    </submittedName>
</protein>
<dbReference type="InterPro" id="IPR016032">
    <property type="entry name" value="Sig_transdc_resp-reg_C-effctor"/>
</dbReference>
<name>A0ABU9C7B5_9BURK</name>
<dbReference type="InterPro" id="IPR027417">
    <property type="entry name" value="P-loop_NTPase"/>
</dbReference>
<evidence type="ECO:0000256" key="1">
    <source>
        <dbReference type="ARBA" id="ARBA00023125"/>
    </source>
</evidence>
<dbReference type="EMBL" id="JBBUTI010000011">
    <property type="protein sequence ID" value="MEK8047789.1"/>
    <property type="molecule type" value="Genomic_DNA"/>
</dbReference>
<feature type="domain" description="OmpR/PhoB-type" evidence="4">
    <location>
        <begin position="16"/>
        <end position="109"/>
    </location>
</feature>
<dbReference type="Proteomes" id="UP001379945">
    <property type="component" value="Unassembled WGS sequence"/>
</dbReference>
<dbReference type="InterPro" id="IPR049945">
    <property type="entry name" value="AAA_22"/>
</dbReference>
<evidence type="ECO:0000256" key="3">
    <source>
        <dbReference type="SAM" id="MobiDB-lite"/>
    </source>
</evidence>
<dbReference type="Pfam" id="PF13401">
    <property type="entry name" value="AAA_22"/>
    <property type="match status" value="1"/>
</dbReference>
<dbReference type="PANTHER" id="PTHR47691">
    <property type="entry name" value="REGULATOR-RELATED"/>
    <property type="match status" value="1"/>
</dbReference>
<dbReference type="Gene3D" id="1.10.10.10">
    <property type="entry name" value="Winged helix-like DNA-binding domain superfamily/Winged helix DNA-binding domain"/>
    <property type="match status" value="1"/>
</dbReference>
<keyword evidence="1 2" id="KW-0238">DNA-binding</keyword>
<dbReference type="SUPFAM" id="SSF46894">
    <property type="entry name" value="C-terminal effector domain of the bipartite response regulators"/>
    <property type="match status" value="1"/>
</dbReference>
<dbReference type="SMART" id="SM00862">
    <property type="entry name" value="Trans_reg_C"/>
    <property type="match status" value="1"/>
</dbReference>
<dbReference type="SUPFAM" id="SSF52540">
    <property type="entry name" value="P-loop containing nucleoside triphosphate hydrolases"/>
    <property type="match status" value="1"/>
</dbReference>
<evidence type="ECO:0000259" key="4">
    <source>
        <dbReference type="PROSITE" id="PS51755"/>
    </source>
</evidence>
<dbReference type="RefSeq" id="WP_341400098.1">
    <property type="nucleotide sequence ID" value="NZ_JBBUTI010000011.1"/>
</dbReference>
<organism evidence="5 6">
    <name type="scientific">Ideonella margarita</name>
    <dbReference type="NCBI Taxonomy" id="2984191"/>
    <lineage>
        <taxon>Bacteria</taxon>
        <taxon>Pseudomonadati</taxon>
        <taxon>Pseudomonadota</taxon>
        <taxon>Betaproteobacteria</taxon>
        <taxon>Burkholderiales</taxon>
        <taxon>Sphaerotilaceae</taxon>
        <taxon>Ideonella</taxon>
    </lineage>
</organism>
<evidence type="ECO:0000313" key="6">
    <source>
        <dbReference type="Proteomes" id="UP001379945"/>
    </source>
</evidence>
<feature type="region of interest" description="Disordered" evidence="3">
    <location>
        <begin position="925"/>
        <end position="946"/>
    </location>
</feature>
<dbReference type="PANTHER" id="PTHR47691:SF3">
    <property type="entry name" value="HTH-TYPE TRANSCRIPTIONAL REGULATOR RV0890C-RELATED"/>
    <property type="match status" value="1"/>
</dbReference>
<keyword evidence="6" id="KW-1185">Reference proteome</keyword>
<accession>A0ABU9C7B5</accession>
<dbReference type="Pfam" id="PF00486">
    <property type="entry name" value="Trans_reg_C"/>
    <property type="match status" value="1"/>
</dbReference>
<gene>
    <name evidence="5" type="ORF">AACH00_15615</name>
</gene>
<evidence type="ECO:0000313" key="5">
    <source>
        <dbReference type="EMBL" id="MEK8047789.1"/>
    </source>
</evidence>
<feature type="compositionally biased region" description="Low complexity" evidence="3">
    <location>
        <begin position="933"/>
        <end position="946"/>
    </location>
</feature>
<dbReference type="Gene3D" id="3.40.50.300">
    <property type="entry name" value="P-loop containing nucleotide triphosphate hydrolases"/>
    <property type="match status" value="1"/>
</dbReference>
<sequence length="986" mass="105291">MLLSQETQASNVASSADAFHFGGFQLQPDEQRLLHHGEPVTLQTRALDVLTLLVSQPGRLITRADLLRRVWRGLVVEDNNLNVQISALRKVLGKSAIATVPGKGYRFNWPIRRGPWLPRADAVPPAFVPAHSPAPATEPAQPVAAGASTTPAPVQGRPDAGPWPTLLGRQHELTQLLRSLRQAQWVSLAGPPGVGKSRLAQVAAWRHAAATGVPAAWVDLAPVCALQDVVLAVAAALNLPRGHDLDDPWWTLRQQLGGMAALLVLDNADRLPAELGAVLAGWLAGAPGLRVLLTRQRPFHQRGELVCRLDGLALPPGRSAGLSIGEPEDTDPHALAAALAVPSVALLVQQVKLADARFEPQAADLPALCALAHALDGWPLALEQAAARVPALGLAALPALMGERLNLLTATPPSRLQHSHPYQPTAVRSLRRAVEASHARLTQRQQRLFRRLAVFEGSADLALMQQVVSDPLPAVDASGVPACHGLSVDLVRRVAIDELQLDDAAVALELAALADASVLQTHPADADGEAPSRSGLWRNMRALALELAVASGEMAALQHAHAAALVRQAKGWLEARHTGRLPHQGVVQRCQQAQGHLRQAWAWANGRHHPDDILALVHALWLASEGHDDTLQTTCLRLLERRAPCAVGLRLWADLCLPPAGAPGAGMGGATTSTLHSATQAFVALSRAQLRALHGPHPHPHTALDLNSEISPQASRHLHHALCARVVVLCRSGEIERTRPLWFEANRLRSADWPALDQLAGATADMAMQQAVCALETAEPDQTPDAHDASDALAQATQRLLLLAHQAGCHWLVGALHWLDSLVATRAWPQAATLAHRVSQQAAAVQPPAWAGRLHLACAAAWLGAGRKGAARQALRRAWQAHEQAGLTAHGQPGWWLHAWLALLDQRLDDAALWLGLTPLDPLSRWPHPPHSPQSSLPPHAHHPAQAALAQAALTPDALAAGRRAVGAMDDIELTARALQALEDQS</sequence>
<dbReference type="InterPro" id="IPR001867">
    <property type="entry name" value="OmpR/PhoB-type_DNA-bd"/>
</dbReference>
<feature type="DNA-binding region" description="OmpR/PhoB-type" evidence="2">
    <location>
        <begin position="16"/>
        <end position="109"/>
    </location>
</feature>
<comment type="caution">
    <text evidence="5">The sequence shown here is derived from an EMBL/GenBank/DDBJ whole genome shotgun (WGS) entry which is preliminary data.</text>
</comment>
<dbReference type="InterPro" id="IPR036388">
    <property type="entry name" value="WH-like_DNA-bd_sf"/>
</dbReference>
<feature type="region of interest" description="Disordered" evidence="3">
    <location>
        <begin position="132"/>
        <end position="154"/>
    </location>
</feature>
<dbReference type="CDD" id="cd00383">
    <property type="entry name" value="trans_reg_C"/>
    <property type="match status" value="1"/>
</dbReference>
<evidence type="ECO:0000256" key="2">
    <source>
        <dbReference type="PROSITE-ProRule" id="PRU01091"/>
    </source>
</evidence>